<keyword evidence="6" id="KW-1185">Reference proteome</keyword>
<organism evidence="5 6">
    <name type="scientific">Salipaludibacillus neizhouensis</name>
    <dbReference type="NCBI Taxonomy" id="885475"/>
    <lineage>
        <taxon>Bacteria</taxon>
        <taxon>Bacillati</taxon>
        <taxon>Bacillota</taxon>
        <taxon>Bacilli</taxon>
        <taxon>Bacillales</taxon>
        <taxon>Bacillaceae</taxon>
    </lineage>
</organism>
<proteinExistence type="inferred from homology"/>
<evidence type="ECO:0000256" key="2">
    <source>
        <dbReference type="ARBA" id="ARBA00022969"/>
    </source>
</evidence>
<evidence type="ECO:0000313" key="5">
    <source>
        <dbReference type="EMBL" id="RKL66648.1"/>
    </source>
</evidence>
<dbReference type="AlphaFoldDB" id="A0A3A9K5J1"/>
<dbReference type="GO" id="GO:0030435">
    <property type="term" value="P:sporulation resulting in formation of a cellular spore"/>
    <property type="evidence" value="ECO:0007669"/>
    <property type="project" value="UniProtKB-KW"/>
</dbReference>
<gene>
    <name evidence="5" type="ORF">CR203_15300</name>
</gene>
<dbReference type="Proteomes" id="UP000281498">
    <property type="component" value="Unassembled WGS sequence"/>
</dbReference>
<dbReference type="NCBIfam" id="NF002869">
    <property type="entry name" value="PRK03187.1"/>
    <property type="match status" value="1"/>
</dbReference>
<keyword evidence="1 5" id="KW-0808">Transferase</keyword>
<feature type="region of interest" description="Disordered" evidence="4">
    <location>
        <begin position="1"/>
        <end position="21"/>
    </location>
</feature>
<evidence type="ECO:0000256" key="4">
    <source>
        <dbReference type="SAM" id="MobiDB-lite"/>
    </source>
</evidence>
<reference evidence="5 6" key="1">
    <citation type="submission" date="2017-10" db="EMBL/GenBank/DDBJ databases">
        <title>Bacillus sp. nov., a halophilic bacterium isolated from a Keqin Lake.</title>
        <authorList>
            <person name="Wang H."/>
        </authorList>
    </citation>
    <scope>NUCLEOTIDE SEQUENCE [LARGE SCALE GENOMIC DNA]</scope>
    <source>
        <strain evidence="5 6">KCTC 13187</strain>
    </source>
</reference>
<evidence type="ECO:0000313" key="6">
    <source>
        <dbReference type="Proteomes" id="UP000281498"/>
    </source>
</evidence>
<dbReference type="OrthoDB" id="1845399at2"/>
<name>A0A3A9K5J1_9BACI</name>
<evidence type="ECO:0000256" key="3">
    <source>
        <dbReference type="ARBA" id="ARBA00023315"/>
    </source>
</evidence>
<dbReference type="InterPro" id="IPR020916">
    <property type="entry name" value="Gln_gamma-glutamylTfrase_bac"/>
</dbReference>
<dbReference type="Pfam" id="PF20085">
    <property type="entry name" value="TGL"/>
    <property type="match status" value="1"/>
</dbReference>
<dbReference type="GO" id="GO:0003810">
    <property type="term" value="F:protein-glutamine gamma-glutamyltransferase activity"/>
    <property type="evidence" value="ECO:0007669"/>
    <property type="project" value="InterPro"/>
</dbReference>
<comment type="caution">
    <text evidence="5">The sequence shown here is derived from an EMBL/GenBank/DDBJ whole genome shotgun (WGS) entry which is preliminary data.</text>
</comment>
<evidence type="ECO:0000256" key="1">
    <source>
        <dbReference type="ARBA" id="ARBA00022679"/>
    </source>
</evidence>
<dbReference type="EMBL" id="PDOE01000006">
    <property type="protein sequence ID" value="RKL66648.1"/>
    <property type="molecule type" value="Genomic_DNA"/>
</dbReference>
<dbReference type="HAMAP" id="MF_00727">
    <property type="entry name" value="Tgl"/>
    <property type="match status" value="1"/>
</dbReference>
<sequence>MIRISGEPFQHNQNWPSGSPEGIIVQSMQEASMVYSYETKDQLSFELQLRKNIMNSANQMNKSNAQFATFENSRCNPQYWQLTDTGGFRLQQGVRPSVAIRDIFQNGSQYAFECAGAMVIIYYHAVLNQIGESLFNQFFQDIFIYSWHFDADLGIRPTYINSFLLGDVVYFKNPEVAPNTSYWRGENAVVMGEDLYFGHGLGLMTADQMIQSLNRYRIPGANASAYLTNVVARPSFKNLYRISMPSRESSLRKYQYVVIEHNESSIPFDRYRFFLNGIYNR</sequence>
<accession>A0A3A9K5J1</accession>
<keyword evidence="3" id="KW-0012">Acyltransferase</keyword>
<keyword evidence="2" id="KW-0749">Sporulation</keyword>
<dbReference type="RefSeq" id="WP_110935927.1">
    <property type="nucleotide sequence ID" value="NZ_KZ614146.1"/>
</dbReference>
<protein>
    <submittedName>
        <fullName evidence="5">Protein-glutamine gamma-glutamyltransferase</fullName>
    </submittedName>
</protein>